<dbReference type="PROSITE" id="PS50262">
    <property type="entry name" value="G_PROTEIN_RECEP_F1_2"/>
    <property type="match status" value="1"/>
</dbReference>
<evidence type="ECO:0000256" key="9">
    <source>
        <dbReference type="SAM" id="MobiDB-lite"/>
    </source>
</evidence>
<feature type="compositionally biased region" description="Polar residues" evidence="9">
    <location>
        <begin position="224"/>
        <end position="233"/>
    </location>
</feature>
<dbReference type="PANTHER" id="PTHR24243:SF233">
    <property type="entry name" value="THYROTROPIN-RELEASING HORMONE RECEPTOR"/>
    <property type="match status" value="1"/>
</dbReference>
<sequence length="377" mass="42963">MLFISQYELAQYSDGSWVPACLTPADTLWKELFFYMSISVFFWVPLVVLLVLYSIIAIHLMADPGLKGSETFSHRARSQLILMLGTVVLSFFLCLMPFRVFLPWYISASAETIKNLGIEKYFNILYFCRTMSYVHSAINPVLYNLMSTKFRDGFCKVCGMKRRRILMHGRNWGQTTSFSYSSSRRERDQFGSVHYHYRGSPDLFEKKSSYFRESRLLNRESSKRSVLQANSNGECPPALIYSPTTEPEPDVTPPNVRGTLRRKNSGSEWSTNAASDDGDEKTRTQSLLFDSRSVIRPEFQLSKCKSEEGILSERQIPPDRGKNFPAFLDALLVPINMTDPKSVPLTGLDEYLIQVPSALGSRVIRASGDVEDSHVWL</sequence>
<keyword evidence="6 10" id="KW-0472">Membrane</keyword>
<dbReference type="PANTHER" id="PTHR24243">
    <property type="entry name" value="G-PROTEIN COUPLED RECEPTOR"/>
    <property type="match status" value="1"/>
</dbReference>
<accession>A0ABR1AMD2</accession>
<keyword evidence="7" id="KW-0675">Receptor</keyword>
<evidence type="ECO:0000256" key="8">
    <source>
        <dbReference type="ARBA" id="ARBA00023224"/>
    </source>
</evidence>
<reference evidence="12 13" key="1">
    <citation type="submission" date="2023-09" db="EMBL/GenBank/DDBJ databases">
        <title>Genomes of two closely related lineages of the louse Polyplax serrata with different host specificities.</title>
        <authorList>
            <person name="Martinu J."/>
            <person name="Tarabai H."/>
            <person name="Stefka J."/>
            <person name="Hypsa V."/>
        </authorList>
    </citation>
    <scope>NUCLEOTIDE SEQUENCE [LARGE SCALE GENOMIC DNA]</scope>
    <source>
        <strain evidence="12">98ZLc_SE</strain>
    </source>
</reference>
<keyword evidence="4 10" id="KW-1133">Transmembrane helix</keyword>
<feature type="region of interest" description="Disordered" evidence="9">
    <location>
        <begin position="222"/>
        <end position="283"/>
    </location>
</feature>
<protein>
    <recommendedName>
        <fullName evidence="11">G-protein coupled receptors family 1 profile domain-containing protein</fullName>
    </recommendedName>
</protein>
<feature type="transmembrane region" description="Helical" evidence="10">
    <location>
        <begin position="32"/>
        <end position="60"/>
    </location>
</feature>
<name>A0ABR1AMD2_POLSC</name>
<evidence type="ECO:0000313" key="12">
    <source>
        <dbReference type="EMBL" id="KAK6622437.1"/>
    </source>
</evidence>
<dbReference type="SUPFAM" id="SSF81321">
    <property type="entry name" value="Family A G protein-coupled receptor-like"/>
    <property type="match status" value="1"/>
</dbReference>
<dbReference type="PRINTS" id="PR00237">
    <property type="entry name" value="GPCRRHODOPSN"/>
</dbReference>
<keyword evidence="3 10" id="KW-0812">Transmembrane</keyword>
<dbReference type="InterPro" id="IPR017452">
    <property type="entry name" value="GPCR_Rhodpsn_7TM"/>
</dbReference>
<proteinExistence type="inferred from homology"/>
<keyword evidence="13" id="KW-1185">Reference proteome</keyword>
<feature type="transmembrane region" description="Helical" evidence="10">
    <location>
        <begin position="80"/>
        <end position="106"/>
    </location>
</feature>
<evidence type="ECO:0000256" key="4">
    <source>
        <dbReference type="ARBA" id="ARBA00022989"/>
    </source>
</evidence>
<evidence type="ECO:0000259" key="11">
    <source>
        <dbReference type="PROSITE" id="PS50262"/>
    </source>
</evidence>
<dbReference type="Proteomes" id="UP001359485">
    <property type="component" value="Unassembled WGS sequence"/>
</dbReference>
<feature type="domain" description="G-protein coupled receptors family 1 profile" evidence="11">
    <location>
        <begin position="1"/>
        <end position="143"/>
    </location>
</feature>
<gene>
    <name evidence="12" type="ORF">RUM44_002248</name>
</gene>
<dbReference type="InterPro" id="IPR000276">
    <property type="entry name" value="GPCR_Rhodpsn"/>
</dbReference>
<keyword evidence="5" id="KW-0297">G-protein coupled receptor</keyword>
<evidence type="ECO:0000256" key="3">
    <source>
        <dbReference type="ARBA" id="ARBA00022692"/>
    </source>
</evidence>
<evidence type="ECO:0000256" key="1">
    <source>
        <dbReference type="ARBA" id="ARBA00004141"/>
    </source>
</evidence>
<comment type="subcellular location">
    <subcellularLocation>
        <location evidence="1">Membrane</location>
        <topology evidence="1">Multi-pass membrane protein</topology>
    </subcellularLocation>
</comment>
<dbReference type="Gene3D" id="1.20.1070.10">
    <property type="entry name" value="Rhodopsin 7-helix transmembrane proteins"/>
    <property type="match status" value="1"/>
</dbReference>
<evidence type="ECO:0000256" key="10">
    <source>
        <dbReference type="SAM" id="Phobius"/>
    </source>
</evidence>
<comment type="caution">
    <text evidence="12">The sequence shown here is derived from an EMBL/GenBank/DDBJ whole genome shotgun (WGS) entry which is preliminary data.</text>
</comment>
<dbReference type="EMBL" id="JAWJWF010000047">
    <property type="protein sequence ID" value="KAK6622437.1"/>
    <property type="molecule type" value="Genomic_DNA"/>
</dbReference>
<keyword evidence="8" id="KW-0807">Transducer</keyword>
<organism evidence="12 13">
    <name type="scientific">Polyplax serrata</name>
    <name type="common">Common mouse louse</name>
    <dbReference type="NCBI Taxonomy" id="468196"/>
    <lineage>
        <taxon>Eukaryota</taxon>
        <taxon>Metazoa</taxon>
        <taxon>Ecdysozoa</taxon>
        <taxon>Arthropoda</taxon>
        <taxon>Hexapoda</taxon>
        <taxon>Insecta</taxon>
        <taxon>Pterygota</taxon>
        <taxon>Neoptera</taxon>
        <taxon>Paraneoptera</taxon>
        <taxon>Psocodea</taxon>
        <taxon>Troctomorpha</taxon>
        <taxon>Phthiraptera</taxon>
        <taxon>Anoplura</taxon>
        <taxon>Polyplacidae</taxon>
        <taxon>Polyplax</taxon>
    </lineage>
</organism>
<evidence type="ECO:0000256" key="7">
    <source>
        <dbReference type="ARBA" id="ARBA00023170"/>
    </source>
</evidence>
<dbReference type="Pfam" id="PF00001">
    <property type="entry name" value="7tm_1"/>
    <property type="match status" value="1"/>
</dbReference>
<evidence type="ECO:0000313" key="13">
    <source>
        <dbReference type="Proteomes" id="UP001359485"/>
    </source>
</evidence>
<evidence type="ECO:0000256" key="2">
    <source>
        <dbReference type="ARBA" id="ARBA00010663"/>
    </source>
</evidence>
<evidence type="ECO:0000256" key="6">
    <source>
        <dbReference type="ARBA" id="ARBA00023136"/>
    </source>
</evidence>
<comment type="similarity">
    <text evidence="2">Belongs to the G-protein coupled receptor 1 family.</text>
</comment>
<evidence type="ECO:0000256" key="5">
    <source>
        <dbReference type="ARBA" id="ARBA00023040"/>
    </source>
</evidence>